<keyword evidence="3" id="KW-1185">Reference proteome</keyword>
<dbReference type="CDD" id="cd03801">
    <property type="entry name" value="GT4_PimA-like"/>
    <property type="match status" value="1"/>
</dbReference>
<dbReference type="Proteomes" id="UP000217265">
    <property type="component" value="Chromosome"/>
</dbReference>
<evidence type="ECO:0000259" key="1">
    <source>
        <dbReference type="Pfam" id="PF13439"/>
    </source>
</evidence>
<evidence type="ECO:0000313" key="2">
    <source>
        <dbReference type="EMBL" id="ATC63162.1"/>
    </source>
</evidence>
<proteinExistence type="predicted"/>
<accession>A0A290QH09</accession>
<organism evidence="2 3">
    <name type="scientific">Nibricoccus aquaticus</name>
    <dbReference type="NCBI Taxonomy" id="2576891"/>
    <lineage>
        <taxon>Bacteria</taxon>
        <taxon>Pseudomonadati</taxon>
        <taxon>Verrucomicrobiota</taxon>
        <taxon>Opitutia</taxon>
        <taxon>Opitutales</taxon>
        <taxon>Opitutaceae</taxon>
        <taxon>Nibricoccus</taxon>
    </lineage>
</organism>
<protein>
    <recommendedName>
        <fullName evidence="1">Glycosyltransferase subfamily 4-like N-terminal domain-containing protein</fullName>
    </recommendedName>
</protein>
<dbReference type="Gene3D" id="3.40.50.2000">
    <property type="entry name" value="Glycogen Phosphorylase B"/>
    <property type="match status" value="2"/>
</dbReference>
<name>A0A290QH09_9BACT</name>
<evidence type="ECO:0000313" key="3">
    <source>
        <dbReference type="Proteomes" id="UP000217265"/>
    </source>
</evidence>
<dbReference type="AlphaFoldDB" id="A0A290QH09"/>
<dbReference type="OrthoDB" id="9804196at2"/>
<dbReference type="EMBL" id="CP023344">
    <property type="protein sequence ID" value="ATC63162.1"/>
    <property type="molecule type" value="Genomic_DNA"/>
</dbReference>
<dbReference type="Pfam" id="PF13692">
    <property type="entry name" value="Glyco_trans_1_4"/>
    <property type="match status" value="1"/>
</dbReference>
<dbReference type="GO" id="GO:0016758">
    <property type="term" value="F:hexosyltransferase activity"/>
    <property type="evidence" value="ECO:0007669"/>
    <property type="project" value="TreeGrafter"/>
</dbReference>
<dbReference type="KEGG" id="vbh:CMV30_03860"/>
<sequence>MPTTPPTRRPRILQVVSHLALGGAERVALNITDALRHDFDFHLYAVRGIEPGELGSSLAAEVHTLGIPLHLGARVPMRFGGVITSGIGLTRVVKRVCPDLIHLHTEIPEAAYAAMVTASPALRAIPVVRTIHNTVFWKFWRALGRWCDRRLPHAFIAGVSPGCVTAFQHLREESRAPAPPAAITIFNGVPSPSFPQPLPSSDDTQPVKLVFGGRLEEQKGTDLLPAILAQVRPPPRGAQLVIFGTGSHETLLRKLAQNSPAGWSLELRAPTRDFAQQLSRYDLVLMPSRYEGLGLVAVEAALAGVPVVATDAEGLRDVFPADHPWLAKPGDSTSFAEKLQHALDQPSHWREVALRSQIFAQSHFSIGAMSRAYHQLYHQALRLPSENPTAGQSPRTP</sequence>
<dbReference type="InterPro" id="IPR050194">
    <property type="entry name" value="Glycosyltransferase_grp1"/>
</dbReference>
<dbReference type="PANTHER" id="PTHR45947">
    <property type="entry name" value="SULFOQUINOVOSYL TRANSFERASE SQD2"/>
    <property type="match status" value="1"/>
</dbReference>
<dbReference type="Pfam" id="PF13439">
    <property type="entry name" value="Glyco_transf_4"/>
    <property type="match status" value="1"/>
</dbReference>
<reference evidence="2 3" key="1">
    <citation type="submission" date="2017-09" db="EMBL/GenBank/DDBJ databases">
        <title>Complete genome sequence of Verrucomicrobial strain HZ-65, isolated from freshwater.</title>
        <authorList>
            <person name="Choi A."/>
        </authorList>
    </citation>
    <scope>NUCLEOTIDE SEQUENCE [LARGE SCALE GENOMIC DNA]</scope>
    <source>
        <strain evidence="2 3">HZ-65</strain>
    </source>
</reference>
<dbReference type="SUPFAM" id="SSF53756">
    <property type="entry name" value="UDP-Glycosyltransferase/glycogen phosphorylase"/>
    <property type="match status" value="1"/>
</dbReference>
<feature type="domain" description="Glycosyltransferase subfamily 4-like N-terminal" evidence="1">
    <location>
        <begin position="22"/>
        <end position="155"/>
    </location>
</feature>
<dbReference type="RefSeq" id="WP_096054794.1">
    <property type="nucleotide sequence ID" value="NZ_CP023344.1"/>
</dbReference>
<dbReference type="PANTHER" id="PTHR45947:SF3">
    <property type="entry name" value="SULFOQUINOVOSYL TRANSFERASE SQD2"/>
    <property type="match status" value="1"/>
</dbReference>
<dbReference type="InterPro" id="IPR028098">
    <property type="entry name" value="Glyco_trans_4-like_N"/>
</dbReference>
<gene>
    <name evidence="2" type="ORF">CMV30_03860</name>
</gene>